<name>B4NBA0_DROWI</name>
<reference evidence="2 3" key="1">
    <citation type="journal article" date="2007" name="Nature">
        <title>Evolution of genes and genomes on the Drosophila phylogeny.</title>
        <authorList>
            <consortium name="Drosophila 12 Genomes Consortium"/>
            <person name="Clark A.G."/>
            <person name="Eisen M.B."/>
            <person name="Smith D.R."/>
            <person name="Bergman C.M."/>
            <person name="Oliver B."/>
            <person name="Markow T.A."/>
            <person name="Kaufman T.C."/>
            <person name="Kellis M."/>
            <person name="Gelbart W."/>
            <person name="Iyer V.N."/>
            <person name="Pollard D.A."/>
            <person name="Sackton T.B."/>
            <person name="Larracuente A.M."/>
            <person name="Singh N.D."/>
            <person name="Abad J.P."/>
            <person name="Abt D.N."/>
            <person name="Adryan B."/>
            <person name="Aguade M."/>
            <person name="Akashi H."/>
            <person name="Anderson W.W."/>
            <person name="Aquadro C.F."/>
            <person name="Ardell D.H."/>
            <person name="Arguello R."/>
            <person name="Artieri C.G."/>
            <person name="Barbash D.A."/>
            <person name="Barker D."/>
            <person name="Barsanti P."/>
            <person name="Batterham P."/>
            <person name="Batzoglou S."/>
            <person name="Begun D."/>
            <person name="Bhutkar A."/>
            <person name="Blanco E."/>
            <person name="Bosak S.A."/>
            <person name="Bradley R.K."/>
            <person name="Brand A.D."/>
            <person name="Brent M.R."/>
            <person name="Brooks A.N."/>
            <person name="Brown R.H."/>
            <person name="Butlin R.K."/>
            <person name="Caggese C."/>
            <person name="Calvi B.R."/>
            <person name="Bernardo de Carvalho A."/>
            <person name="Caspi A."/>
            <person name="Castrezana S."/>
            <person name="Celniker S.E."/>
            <person name="Chang J.L."/>
            <person name="Chapple C."/>
            <person name="Chatterji S."/>
            <person name="Chinwalla A."/>
            <person name="Civetta A."/>
            <person name="Clifton S.W."/>
            <person name="Comeron J.M."/>
            <person name="Costello J.C."/>
            <person name="Coyne J.A."/>
            <person name="Daub J."/>
            <person name="David R.G."/>
            <person name="Delcher A.L."/>
            <person name="Delehaunty K."/>
            <person name="Do C.B."/>
            <person name="Ebling H."/>
            <person name="Edwards K."/>
            <person name="Eickbush T."/>
            <person name="Evans J.D."/>
            <person name="Filipski A."/>
            <person name="Findeiss S."/>
            <person name="Freyhult E."/>
            <person name="Fulton L."/>
            <person name="Fulton R."/>
            <person name="Garcia A.C."/>
            <person name="Gardiner A."/>
            <person name="Garfield D.A."/>
            <person name="Garvin B.E."/>
            <person name="Gibson G."/>
            <person name="Gilbert D."/>
            <person name="Gnerre S."/>
            <person name="Godfrey J."/>
            <person name="Good R."/>
            <person name="Gotea V."/>
            <person name="Gravely B."/>
            <person name="Greenberg A.J."/>
            <person name="Griffiths-Jones S."/>
            <person name="Gross S."/>
            <person name="Guigo R."/>
            <person name="Gustafson E.A."/>
            <person name="Haerty W."/>
            <person name="Hahn M.W."/>
            <person name="Halligan D.L."/>
            <person name="Halpern A.L."/>
            <person name="Halter G.M."/>
            <person name="Han M.V."/>
            <person name="Heger A."/>
            <person name="Hillier L."/>
            <person name="Hinrichs A.S."/>
            <person name="Holmes I."/>
            <person name="Hoskins R.A."/>
            <person name="Hubisz M.J."/>
            <person name="Hultmark D."/>
            <person name="Huntley M.A."/>
            <person name="Jaffe D.B."/>
            <person name="Jagadeeshan S."/>
            <person name="Jeck W.R."/>
            <person name="Johnson J."/>
            <person name="Jones C.D."/>
            <person name="Jordan W.C."/>
            <person name="Karpen G.H."/>
            <person name="Kataoka E."/>
            <person name="Keightley P.D."/>
            <person name="Kheradpour P."/>
            <person name="Kirkness E.F."/>
            <person name="Koerich L.B."/>
            <person name="Kristiansen K."/>
            <person name="Kudrna D."/>
            <person name="Kulathinal R.J."/>
            <person name="Kumar S."/>
            <person name="Kwok R."/>
            <person name="Lander E."/>
            <person name="Langley C.H."/>
            <person name="Lapoint R."/>
            <person name="Lazzaro B.P."/>
            <person name="Lee S.J."/>
            <person name="Levesque L."/>
            <person name="Li R."/>
            <person name="Lin C.F."/>
            <person name="Lin M.F."/>
            <person name="Lindblad-Toh K."/>
            <person name="Llopart A."/>
            <person name="Long M."/>
            <person name="Low L."/>
            <person name="Lozovsky E."/>
            <person name="Lu J."/>
            <person name="Luo M."/>
            <person name="Machado C.A."/>
            <person name="Makalowski W."/>
            <person name="Marzo M."/>
            <person name="Matsuda M."/>
            <person name="Matzkin L."/>
            <person name="McAllister B."/>
            <person name="McBride C.S."/>
            <person name="McKernan B."/>
            <person name="McKernan K."/>
            <person name="Mendez-Lago M."/>
            <person name="Minx P."/>
            <person name="Mollenhauer M.U."/>
            <person name="Montooth K."/>
            <person name="Mount S.M."/>
            <person name="Mu X."/>
            <person name="Myers E."/>
            <person name="Negre B."/>
            <person name="Newfeld S."/>
            <person name="Nielsen R."/>
            <person name="Noor M.A."/>
            <person name="O'Grady P."/>
            <person name="Pachter L."/>
            <person name="Papaceit M."/>
            <person name="Parisi M.J."/>
            <person name="Parisi M."/>
            <person name="Parts L."/>
            <person name="Pedersen J.S."/>
            <person name="Pesole G."/>
            <person name="Phillippy A.M."/>
            <person name="Ponting C.P."/>
            <person name="Pop M."/>
            <person name="Porcelli D."/>
            <person name="Powell J.R."/>
            <person name="Prohaska S."/>
            <person name="Pruitt K."/>
            <person name="Puig M."/>
            <person name="Quesneville H."/>
            <person name="Ram K.R."/>
            <person name="Rand D."/>
            <person name="Rasmussen M.D."/>
            <person name="Reed L.K."/>
            <person name="Reenan R."/>
            <person name="Reily A."/>
            <person name="Remington K.A."/>
            <person name="Rieger T.T."/>
            <person name="Ritchie M.G."/>
            <person name="Robin C."/>
            <person name="Rogers Y.H."/>
            <person name="Rohde C."/>
            <person name="Rozas J."/>
            <person name="Rubenfield M.J."/>
            <person name="Ruiz A."/>
            <person name="Russo S."/>
            <person name="Salzberg S.L."/>
            <person name="Sanchez-Gracia A."/>
            <person name="Saranga D.J."/>
            <person name="Sato H."/>
            <person name="Schaeffer S.W."/>
            <person name="Schatz M.C."/>
            <person name="Schlenke T."/>
            <person name="Schwartz R."/>
            <person name="Segarra C."/>
            <person name="Singh R.S."/>
            <person name="Sirot L."/>
            <person name="Sirota M."/>
            <person name="Sisneros N.B."/>
            <person name="Smith C.D."/>
            <person name="Smith T.F."/>
            <person name="Spieth J."/>
            <person name="Stage D.E."/>
            <person name="Stark A."/>
            <person name="Stephan W."/>
            <person name="Strausberg R.L."/>
            <person name="Strempel S."/>
            <person name="Sturgill D."/>
            <person name="Sutton G."/>
            <person name="Sutton G.G."/>
            <person name="Tao W."/>
            <person name="Teichmann S."/>
            <person name="Tobari Y.N."/>
            <person name="Tomimura Y."/>
            <person name="Tsolas J.M."/>
            <person name="Valente V.L."/>
            <person name="Venter E."/>
            <person name="Venter J.C."/>
            <person name="Vicario S."/>
            <person name="Vieira F.G."/>
            <person name="Vilella A.J."/>
            <person name="Villasante A."/>
            <person name="Walenz B."/>
            <person name="Wang J."/>
            <person name="Wasserman M."/>
            <person name="Watts T."/>
            <person name="Wilson D."/>
            <person name="Wilson R.K."/>
            <person name="Wing R.A."/>
            <person name="Wolfner M.F."/>
            <person name="Wong A."/>
            <person name="Wong G.K."/>
            <person name="Wu C.I."/>
            <person name="Wu G."/>
            <person name="Yamamoto D."/>
            <person name="Yang H.P."/>
            <person name="Yang S.P."/>
            <person name="Yorke J.A."/>
            <person name="Yoshida K."/>
            <person name="Zdobnov E."/>
            <person name="Zhang P."/>
            <person name="Zhang Y."/>
            <person name="Zimin A.V."/>
            <person name="Baldwin J."/>
            <person name="Abdouelleil A."/>
            <person name="Abdulkadir J."/>
            <person name="Abebe A."/>
            <person name="Abera B."/>
            <person name="Abreu J."/>
            <person name="Acer S.C."/>
            <person name="Aftuck L."/>
            <person name="Alexander A."/>
            <person name="An P."/>
            <person name="Anderson E."/>
            <person name="Anderson S."/>
            <person name="Arachi H."/>
            <person name="Azer M."/>
            <person name="Bachantsang P."/>
            <person name="Barry A."/>
            <person name="Bayul T."/>
            <person name="Berlin A."/>
            <person name="Bessette D."/>
            <person name="Bloom T."/>
            <person name="Blye J."/>
            <person name="Boguslavskiy L."/>
            <person name="Bonnet C."/>
            <person name="Boukhgalter B."/>
            <person name="Bourzgui I."/>
            <person name="Brown A."/>
            <person name="Cahill P."/>
            <person name="Channer S."/>
            <person name="Cheshatsang Y."/>
            <person name="Chuda L."/>
            <person name="Citroen M."/>
            <person name="Collymore A."/>
            <person name="Cooke P."/>
            <person name="Costello M."/>
            <person name="D'Aco K."/>
            <person name="Daza R."/>
            <person name="De Haan G."/>
            <person name="DeGray S."/>
            <person name="DeMaso C."/>
            <person name="Dhargay N."/>
            <person name="Dooley K."/>
            <person name="Dooley E."/>
            <person name="Doricent M."/>
            <person name="Dorje P."/>
            <person name="Dorjee K."/>
            <person name="Dupes A."/>
            <person name="Elong R."/>
            <person name="Falk J."/>
            <person name="Farina A."/>
            <person name="Faro S."/>
            <person name="Ferguson D."/>
            <person name="Fisher S."/>
            <person name="Foley C.D."/>
            <person name="Franke A."/>
            <person name="Friedrich D."/>
            <person name="Gadbois L."/>
            <person name="Gearin G."/>
            <person name="Gearin C.R."/>
            <person name="Giannoukos G."/>
            <person name="Goode T."/>
            <person name="Graham J."/>
            <person name="Grandbois E."/>
            <person name="Grewal S."/>
            <person name="Gyaltsen K."/>
            <person name="Hafez N."/>
            <person name="Hagos B."/>
            <person name="Hall J."/>
            <person name="Henson C."/>
            <person name="Hollinger A."/>
            <person name="Honan T."/>
            <person name="Huard M.D."/>
            <person name="Hughes L."/>
            <person name="Hurhula B."/>
            <person name="Husby M.E."/>
            <person name="Kamat A."/>
            <person name="Kanga B."/>
            <person name="Kashin S."/>
            <person name="Khazanovich D."/>
            <person name="Kisner P."/>
            <person name="Lance K."/>
            <person name="Lara M."/>
            <person name="Lee W."/>
            <person name="Lennon N."/>
            <person name="Letendre F."/>
            <person name="LeVine R."/>
            <person name="Lipovsky A."/>
            <person name="Liu X."/>
            <person name="Liu J."/>
            <person name="Liu S."/>
            <person name="Lokyitsang T."/>
            <person name="Lokyitsang Y."/>
            <person name="Lubonja R."/>
            <person name="Lui A."/>
            <person name="MacDonald P."/>
            <person name="Magnisalis V."/>
            <person name="Maru K."/>
            <person name="Matthews C."/>
            <person name="McCusker W."/>
            <person name="McDonough S."/>
            <person name="Mehta T."/>
            <person name="Meldrim J."/>
            <person name="Meneus L."/>
            <person name="Mihai O."/>
            <person name="Mihalev A."/>
            <person name="Mihova T."/>
            <person name="Mittelman R."/>
            <person name="Mlenga V."/>
            <person name="Montmayeur A."/>
            <person name="Mulrain L."/>
            <person name="Navidi A."/>
            <person name="Naylor J."/>
            <person name="Negash T."/>
            <person name="Nguyen T."/>
            <person name="Nguyen N."/>
            <person name="Nicol R."/>
            <person name="Norbu C."/>
            <person name="Norbu N."/>
            <person name="Novod N."/>
            <person name="O'Neill B."/>
            <person name="Osman S."/>
            <person name="Markiewicz E."/>
            <person name="Oyono O.L."/>
            <person name="Patti C."/>
            <person name="Phunkhang P."/>
            <person name="Pierre F."/>
            <person name="Priest M."/>
            <person name="Raghuraman S."/>
            <person name="Rege F."/>
            <person name="Reyes R."/>
            <person name="Rise C."/>
            <person name="Rogov P."/>
            <person name="Ross K."/>
            <person name="Ryan E."/>
            <person name="Settipalli S."/>
            <person name="Shea T."/>
            <person name="Sherpa N."/>
            <person name="Shi L."/>
            <person name="Shih D."/>
            <person name="Sparrow T."/>
            <person name="Spaulding J."/>
            <person name="Stalker J."/>
            <person name="Stange-Thomann N."/>
            <person name="Stavropoulos S."/>
            <person name="Stone C."/>
            <person name="Strader C."/>
            <person name="Tesfaye S."/>
            <person name="Thomson T."/>
            <person name="Thoulutsang Y."/>
            <person name="Thoulutsang D."/>
            <person name="Topham K."/>
            <person name="Topping I."/>
            <person name="Tsamla T."/>
            <person name="Vassiliev H."/>
            <person name="Vo A."/>
            <person name="Wangchuk T."/>
            <person name="Wangdi T."/>
            <person name="Weiand M."/>
            <person name="Wilkinson J."/>
            <person name="Wilson A."/>
            <person name="Yadav S."/>
            <person name="Young G."/>
            <person name="Yu Q."/>
            <person name="Zembek L."/>
            <person name="Zhong D."/>
            <person name="Zimmer A."/>
            <person name="Zwirko Z."/>
            <person name="Jaffe D.B."/>
            <person name="Alvarez P."/>
            <person name="Brockman W."/>
            <person name="Butler J."/>
            <person name="Chin C."/>
            <person name="Gnerre S."/>
            <person name="Grabherr M."/>
            <person name="Kleber M."/>
            <person name="Mauceli E."/>
            <person name="MacCallum I."/>
        </authorList>
    </citation>
    <scope>NUCLEOTIDE SEQUENCE [LARGE SCALE GENOMIC DNA]</scope>
    <source>
        <strain evidence="3">Tucson 14030-0811.24</strain>
    </source>
</reference>
<organism evidence="2 3">
    <name type="scientific">Drosophila willistoni</name>
    <name type="common">Fruit fly</name>
    <dbReference type="NCBI Taxonomy" id="7260"/>
    <lineage>
        <taxon>Eukaryota</taxon>
        <taxon>Metazoa</taxon>
        <taxon>Ecdysozoa</taxon>
        <taxon>Arthropoda</taxon>
        <taxon>Hexapoda</taxon>
        <taxon>Insecta</taxon>
        <taxon>Pterygota</taxon>
        <taxon>Neoptera</taxon>
        <taxon>Endopterygota</taxon>
        <taxon>Diptera</taxon>
        <taxon>Brachycera</taxon>
        <taxon>Muscomorpha</taxon>
        <taxon>Ephydroidea</taxon>
        <taxon>Drosophilidae</taxon>
        <taxon>Drosophila</taxon>
        <taxon>Sophophora</taxon>
    </lineage>
</organism>
<dbReference type="EMBL" id="CH964232">
    <property type="protein sequence ID" value="EDW81064.1"/>
    <property type="molecule type" value="Genomic_DNA"/>
</dbReference>
<dbReference type="Proteomes" id="UP000007798">
    <property type="component" value="Unassembled WGS sequence"/>
</dbReference>
<evidence type="ECO:0000313" key="2">
    <source>
        <dbReference type="EMBL" id="EDW81064.1"/>
    </source>
</evidence>
<dbReference type="KEGG" id="dwi:6647103"/>
<keyword evidence="3" id="KW-1185">Reference proteome</keyword>
<accession>B4NBA0</accession>
<proteinExistence type="predicted"/>
<dbReference type="SMR" id="B4NBA0"/>
<gene>
    <name evidence="2" type="primary">Dwil\GK19205</name>
    <name evidence="2" type="ORF">Dwil_GK19205</name>
</gene>
<protein>
    <submittedName>
        <fullName evidence="2">Uncharacterized protein</fullName>
    </submittedName>
</protein>
<evidence type="ECO:0000313" key="3">
    <source>
        <dbReference type="Proteomes" id="UP000007798"/>
    </source>
</evidence>
<sequence>MDVKWNRTWKRLVREHFKNQVKIQRLHHELQRFQNKHNRIQRNIDNEVHDYEYKVQLLNNLRTELDNYVERNKRKLSSTKRETIKKLREILPGDSLAKQVKQMELFATKMDSTQGQETTSEARVSLAQVKTKPAVEKRLARIEADRKALERINHRTFVAMNDIRQLQFTLRYLKRSQCNKLKVNPYIDRTNWLEVTAKPEAKNISATIALKCLQKSNKNNKNIVTKQILDVRPPFILKNIPELMPDRYHYLNKTEMDNK</sequence>
<feature type="coiled-coil region" evidence="1">
    <location>
        <begin position="23"/>
        <end position="78"/>
    </location>
</feature>
<keyword evidence="1" id="KW-0175">Coiled coil</keyword>
<dbReference type="HOGENOM" id="CLU_1166931_0_0_1"/>
<dbReference type="OMA" id="YLERGHC"/>
<dbReference type="OrthoDB" id="7844112at2759"/>
<dbReference type="eggNOG" id="ENOG502TA26">
    <property type="taxonomic scope" value="Eukaryota"/>
</dbReference>
<dbReference type="AlphaFoldDB" id="B4NBA0"/>
<dbReference type="InParanoid" id="B4NBA0"/>
<dbReference type="PhylomeDB" id="B4NBA0"/>
<evidence type="ECO:0000256" key="1">
    <source>
        <dbReference type="SAM" id="Coils"/>
    </source>
</evidence>